<feature type="domain" description="PLAT" evidence="11">
    <location>
        <begin position="85"/>
        <end position="205"/>
    </location>
</feature>
<keyword evidence="4" id="KW-0925">Oxylipin biosynthesis</keyword>
<dbReference type="EMBL" id="AWWV01011448">
    <property type="protein sequence ID" value="OMO72309.1"/>
    <property type="molecule type" value="Genomic_DNA"/>
</dbReference>
<evidence type="ECO:0000256" key="3">
    <source>
        <dbReference type="ARBA" id="ARBA00022723"/>
    </source>
</evidence>
<feature type="domain" description="Lipoxygenase" evidence="12">
    <location>
        <begin position="208"/>
        <end position="464"/>
    </location>
</feature>
<evidence type="ECO:0000256" key="4">
    <source>
        <dbReference type="ARBA" id="ARBA00022767"/>
    </source>
</evidence>
<dbReference type="PRINTS" id="PR00468">
    <property type="entry name" value="PLTLPOXGNASE"/>
</dbReference>
<evidence type="ECO:0000256" key="5">
    <source>
        <dbReference type="ARBA" id="ARBA00022832"/>
    </source>
</evidence>
<evidence type="ECO:0000256" key="1">
    <source>
        <dbReference type="ARBA" id="ARBA00009419"/>
    </source>
</evidence>
<name>A0A1R3HPJ9_COCAP</name>
<accession>A0A1R3HPJ9</accession>
<dbReference type="CDD" id="cd01751">
    <property type="entry name" value="PLAT_LH2"/>
    <property type="match status" value="1"/>
</dbReference>
<comment type="caution">
    <text evidence="13">The sequence shown here is derived from an EMBL/GenBank/DDBJ whole genome shotgun (WGS) entry which is preliminary data.</text>
</comment>
<gene>
    <name evidence="13" type="ORF">CCACVL1_17861</name>
</gene>
<dbReference type="SMART" id="SM00308">
    <property type="entry name" value="LH2"/>
    <property type="match status" value="1"/>
</dbReference>
<evidence type="ECO:0000256" key="6">
    <source>
        <dbReference type="ARBA" id="ARBA00022964"/>
    </source>
</evidence>
<dbReference type="Gene3D" id="4.10.375.10">
    <property type="entry name" value="Lipoxygenase-1, Domain 2"/>
    <property type="match status" value="1"/>
</dbReference>
<dbReference type="Pfam" id="PF01477">
    <property type="entry name" value="PLAT"/>
    <property type="match status" value="1"/>
</dbReference>
<dbReference type="GO" id="GO:0031408">
    <property type="term" value="P:oxylipin biosynthetic process"/>
    <property type="evidence" value="ECO:0007669"/>
    <property type="project" value="UniProtKB-KW"/>
</dbReference>
<keyword evidence="14" id="KW-1185">Reference proteome</keyword>
<sequence>MLKPQICQSPSIKTLLPLHKAFLNGSASGHSSFPIKYSKSSSINKTRKNVKVGYFSNNIRAVFNAVEKGASVKAIVTVKQTVTGSLANLGISRGLDDIQDLLGRTLLLELVSAELDPKTGFEKETIKGYAHQVRKEGEEVKYEAKFEVPADFGEVGAVLVENEHHKEIFVQEIVLDGFKYGPVYVQCASWVHSKHDNPQKRVFFTNKSYLPSETPSGLKKLRREELEVLRGNGQGERKSFERIYDYDVYNDLGDPDTDLSKKRPILGGKNFPYPRRCRTGRPPSNADPVSERKTAIIPYVPRDEVFSDTKLLTFSTNYLYSLLHGMIPSLESAIVDADLGFPNLTAIDELFNEGINLPLQGNGVLKSIMPRLIKTISDDNVLRFETPPTLNKDKLFWYRDEEFARQTLAGCNPYGIRLVTEWPLKSKLDPKIYGPAESGITKELIEPEIKGYMTVDEVQVGDLI</sequence>
<dbReference type="InterPro" id="IPR036392">
    <property type="entry name" value="PLAT/LH2_dom_sf"/>
</dbReference>
<dbReference type="STRING" id="210143.A0A1R3HPJ9"/>
<dbReference type="PANTHER" id="PTHR11771">
    <property type="entry name" value="LIPOXYGENASE"/>
    <property type="match status" value="1"/>
</dbReference>
<evidence type="ECO:0000313" key="13">
    <source>
        <dbReference type="EMBL" id="OMO72309.1"/>
    </source>
</evidence>
<dbReference type="InterPro" id="IPR001024">
    <property type="entry name" value="PLAT/LH2_dom"/>
</dbReference>
<dbReference type="InterPro" id="IPR036226">
    <property type="entry name" value="LipOase_C_sf"/>
</dbReference>
<keyword evidence="9" id="KW-0275">Fatty acid biosynthesis</keyword>
<dbReference type="InterPro" id="IPR027433">
    <property type="entry name" value="Lipoxygenase_dom_3"/>
</dbReference>
<dbReference type="Proteomes" id="UP000188268">
    <property type="component" value="Unassembled WGS sequence"/>
</dbReference>
<dbReference type="Pfam" id="PF00305">
    <property type="entry name" value="Lipoxygenase"/>
    <property type="match status" value="1"/>
</dbReference>
<dbReference type="Gene3D" id="2.60.60.20">
    <property type="entry name" value="PLAT/LH2 domain"/>
    <property type="match status" value="1"/>
</dbReference>
<dbReference type="GO" id="GO:0006633">
    <property type="term" value="P:fatty acid biosynthetic process"/>
    <property type="evidence" value="ECO:0007669"/>
    <property type="project" value="UniProtKB-KW"/>
</dbReference>
<dbReference type="GO" id="GO:0034440">
    <property type="term" value="P:lipid oxidation"/>
    <property type="evidence" value="ECO:0007669"/>
    <property type="project" value="InterPro"/>
</dbReference>
<keyword evidence="3" id="KW-0479">Metal-binding</keyword>
<evidence type="ECO:0000259" key="11">
    <source>
        <dbReference type="PROSITE" id="PS50095"/>
    </source>
</evidence>
<proteinExistence type="inferred from homology"/>
<protein>
    <submittedName>
        <fullName evidence="13">Lipoxygenase</fullName>
    </submittedName>
</protein>
<reference evidence="13 14" key="1">
    <citation type="submission" date="2013-09" db="EMBL/GenBank/DDBJ databases">
        <title>Corchorus capsularis genome sequencing.</title>
        <authorList>
            <person name="Alam M."/>
            <person name="Haque M.S."/>
            <person name="Islam M.S."/>
            <person name="Emdad E.M."/>
            <person name="Islam M.M."/>
            <person name="Ahmed B."/>
            <person name="Halim A."/>
            <person name="Hossen Q.M.M."/>
            <person name="Hossain M.Z."/>
            <person name="Ahmed R."/>
            <person name="Khan M.M."/>
            <person name="Islam R."/>
            <person name="Rashid M.M."/>
            <person name="Khan S.A."/>
            <person name="Rahman M.S."/>
            <person name="Alam M."/>
        </authorList>
    </citation>
    <scope>NUCLEOTIDE SEQUENCE [LARGE SCALE GENOMIC DNA]</scope>
    <source>
        <strain evidence="14">cv. CVL-1</strain>
        <tissue evidence="13">Whole seedling</tissue>
    </source>
</reference>
<dbReference type="OrthoDB" id="1647310at2759"/>
<dbReference type="PROSITE" id="PS51393">
    <property type="entry name" value="LIPOXYGENASE_3"/>
    <property type="match status" value="1"/>
</dbReference>
<organism evidence="13 14">
    <name type="scientific">Corchorus capsularis</name>
    <name type="common">Jute</name>
    <dbReference type="NCBI Taxonomy" id="210143"/>
    <lineage>
        <taxon>Eukaryota</taxon>
        <taxon>Viridiplantae</taxon>
        <taxon>Streptophyta</taxon>
        <taxon>Embryophyta</taxon>
        <taxon>Tracheophyta</taxon>
        <taxon>Spermatophyta</taxon>
        <taxon>Magnoliopsida</taxon>
        <taxon>eudicotyledons</taxon>
        <taxon>Gunneridae</taxon>
        <taxon>Pentapetalae</taxon>
        <taxon>rosids</taxon>
        <taxon>malvids</taxon>
        <taxon>Malvales</taxon>
        <taxon>Malvaceae</taxon>
        <taxon>Grewioideae</taxon>
        <taxon>Apeibeae</taxon>
        <taxon>Corchorus</taxon>
    </lineage>
</organism>
<dbReference type="InterPro" id="IPR042057">
    <property type="entry name" value="Lipoxy_PLAT/LH2"/>
</dbReference>
<evidence type="ECO:0000256" key="8">
    <source>
        <dbReference type="ARBA" id="ARBA00023098"/>
    </source>
</evidence>
<evidence type="ECO:0000256" key="9">
    <source>
        <dbReference type="ARBA" id="ARBA00023160"/>
    </source>
</evidence>
<keyword evidence="6" id="KW-0223">Dioxygenase</keyword>
<dbReference type="Gramene" id="OMO72309">
    <property type="protein sequence ID" value="OMO72309"/>
    <property type="gene ID" value="CCACVL1_17861"/>
</dbReference>
<dbReference type="OMA" id="TMQVQGI"/>
<evidence type="ECO:0000259" key="12">
    <source>
        <dbReference type="PROSITE" id="PS51393"/>
    </source>
</evidence>
<keyword evidence="2" id="KW-0444">Lipid biosynthesis</keyword>
<dbReference type="Gene3D" id="4.10.372.10">
    <property type="entry name" value="Lipoxygenase-1, Domain 3"/>
    <property type="match status" value="1"/>
</dbReference>
<keyword evidence="5" id="KW-0276">Fatty acid metabolism</keyword>
<keyword evidence="7" id="KW-0560">Oxidoreductase</keyword>
<dbReference type="InterPro" id="IPR001246">
    <property type="entry name" value="LipOase_plant"/>
</dbReference>
<dbReference type="PROSITE" id="PS50095">
    <property type="entry name" value="PLAT"/>
    <property type="match status" value="1"/>
</dbReference>
<dbReference type="Gene3D" id="3.10.450.60">
    <property type="match status" value="1"/>
</dbReference>
<dbReference type="GO" id="GO:0046872">
    <property type="term" value="F:metal ion binding"/>
    <property type="evidence" value="ECO:0007669"/>
    <property type="project" value="UniProtKB-KW"/>
</dbReference>
<evidence type="ECO:0000313" key="14">
    <source>
        <dbReference type="Proteomes" id="UP000188268"/>
    </source>
</evidence>
<dbReference type="InterPro" id="IPR013819">
    <property type="entry name" value="LipOase_C"/>
</dbReference>
<evidence type="ECO:0000256" key="7">
    <source>
        <dbReference type="ARBA" id="ARBA00023002"/>
    </source>
</evidence>
<dbReference type="SUPFAM" id="SSF48484">
    <property type="entry name" value="Lipoxigenase"/>
    <property type="match status" value="1"/>
</dbReference>
<evidence type="ECO:0000256" key="2">
    <source>
        <dbReference type="ARBA" id="ARBA00022516"/>
    </source>
</evidence>
<dbReference type="InterPro" id="IPR000907">
    <property type="entry name" value="LipOase"/>
</dbReference>
<comment type="similarity">
    <text evidence="1">Belongs to the lipoxygenase family.</text>
</comment>
<dbReference type="SUPFAM" id="SSF49723">
    <property type="entry name" value="Lipase/lipooxygenase domain (PLAT/LH2 domain)"/>
    <property type="match status" value="1"/>
</dbReference>
<evidence type="ECO:0000256" key="10">
    <source>
        <dbReference type="PROSITE-ProRule" id="PRU00152"/>
    </source>
</evidence>
<dbReference type="AlphaFoldDB" id="A0A1R3HPJ9"/>
<dbReference type="GO" id="GO:0016702">
    <property type="term" value="F:oxidoreductase activity, acting on single donors with incorporation of molecular oxygen, incorporation of two atoms of oxygen"/>
    <property type="evidence" value="ECO:0007669"/>
    <property type="project" value="InterPro"/>
</dbReference>
<keyword evidence="8" id="KW-0443">Lipid metabolism</keyword>
<comment type="caution">
    <text evidence="10">Lacks conserved residue(s) required for the propagation of feature annotation.</text>
</comment>